<dbReference type="OrthoDB" id="2154671at2759"/>
<gene>
    <name evidence="2" type="ORF">LY90DRAFT_145719</name>
</gene>
<dbReference type="EMBL" id="MCOG01000273">
    <property type="protein sequence ID" value="ORY21073.1"/>
    <property type="molecule type" value="Genomic_DNA"/>
</dbReference>
<sequence length="237" mass="27938">MFFTYETIFQDRSIFVPNEPERILYDLISTIENVQEELKSGSYGGPTFDNYPSLNYILKENGCHRLMDVCKDEDFQYDNSYGVSEELSTLPQNELIKEYLYYVKNFLTNIKDFQYVQLELISKENLEIMYNQVLNDNFFKLQENLIKNIKGGIQVANYELIQNSIVILDDKLTSLTTITIAGVILLIFINIFIFERAYRGKIKEMETLVSFAFLIPQQIINNNEKYKRFLETCQFDE</sequence>
<evidence type="ECO:0000256" key="1">
    <source>
        <dbReference type="SAM" id="Phobius"/>
    </source>
</evidence>
<keyword evidence="1" id="KW-0812">Transmembrane</keyword>
<keyword evidence="1" id="KW-1133">Transmembrane helix</keyword>
<evidence type="ECO:0000313" key="3">
    <source>
        <dbReference type="Proteomes" id="UP000193920"/>
    </source>
</evidence>
<protein>
    <submittedName>
        <fullName evidence="2">Uncharacterized protein</fullName>
    </submittedName>
</protein>
<reference evidence="2 3" key="1">
    <citation type="submission" date="2016-08" db="EMBL/GenBank/DDBJ databases">
        <title>A Parts List for Fungal Cellulosomes Revealed by Comparative Genomics.</title>
        <authorList>
            <consortium name="DOE Joint Genome Institute"/>
            <person name="Haitjema C.H."/>
            <person name="Gilmore S.P."/>
            <person name="Henske J.K."/>
            <person name="Solomon K.V."/>
            <person name="De Groot R."/>
            <person name="Kuo A."/>
            <person name="Mondo S.J."/>
            <person name="Salamov A.A."/>
            <person name="Labutti K."/>
            <person name="Zhao Z."/>
            <person name="Chiniquy J."/>
            <person name="Barry K."/>
            <person name="Brewer H.M."/>
            <person name="Purvine S.O."/>
            <person name="Wright A.T."/>
            <person name="Boxma B."/>
            <person name="Van Alen T."/>
            <person name="Hackstein J.H."/>
            <person name="Baker S.E."/>
            <person name="Grigoriev I.V."/>
            <person name="O'Malley M.A."/>
        </authorList>
    </citation>
    <scope>NUCLEOTIDE SEQUENCE [LARGE SCALE GENOMIC DNA]</scope>
    <source>
        <strain evidence="2 3">G1</strain>
    </source>
</reference>
<evidence type="ECO:0000313" key="2">
    <source>
        <dbReference type="EMBL" id="ORY21073.1"/>
    </source>
</evidence>
<comment type="caution">
    <text evidence="2">The sequence shown here is derived from an EMBL/GenBank/DDBJ whole genome shotgun (WGS) entry which is preliminary data.</text>
</comment>
<name>A0A1Y2AEQ7_9FUNG</name>
<dbReference type="Proteomes" id="UP000193920">
    <property type="component" value="Unassembled WGS sequence"/>
</dbReference>
<organism evidence="2 3">
    <name type="scientific">Neocallimastix californiae</name>
    <dbReference type="NCBI Taxonomy" id="1754190"/>
    <lineage>
        <taxon>Eukaryota</taxon>
        <taxon>Fungi</taxon>
        <taxon>Fungi incertae sedis</taxon>
        <taxon>Chytridiomycota</taxon>
        <taxon>Chytridiomycota incertae sedis</taxon>
        <taxon>Neocallimastigomycetes</taxon>
        <taxon>Neocallimastigales</taxon>
        <taxon>Neocallimastigaceae</taxon>
        <taxon>Neocallimastix</taxon>
    </lineage>
</organism>
<accession>A0A1Y2AEQ7</accession>
<keyword evidence="1" id="KW-0472">Membrane</keyword>
<proteinExistence type="predicted"/>
<dbReference type="AlphaFoldDB" id="A0A1Y2AEQ7"/>
<feature type="transmembrane region" description="Helical" evidence="1">
    <location>
        <begin position="172"/>
        <end position="194"/>
    </location>
</feature>
<keyword evidence="3" id="KW-1185">Reference proteome</keyword>